<accession>G0MMI1</accession>
<reference evidence="2" key="1">
    <citation type="submission" date="2011-07" db="EMBL/GenBank/DDBJ databases">
        <authorList>
            <consortium name="Caenorhabditis brenneri Sequencing and Analysis Consortium"/>
            <person name="Wilson R.K."/>
        </authorList>
    </citation>
    <scope>NUCLEOTIDE SEQUENCE [LARGE SCALE GENOMIC DNA]</scope>
    <source>
        <strain evidence="2">PB2801</strain>
    </source>
</reference>
<evidence type="ECO:0000313" key="1">
    <source>
        <dbReference type="EMBL" id="EGT37463.1"/>
    </source>
</evidence>
<dbReference type="AlphaFoldDB" id="G0MMI1"/>
<dbReference type="Proteomes" id="UP000008068">
    <property type="component" value="Unassembled WGS sequence"/>
</dbReference>
<organism evidence="2">
    <name type="scientific">Caenorhabditis brenneri</name>
    <name type="common">Nematode worm</name>
    <dbReference type="NCBI Taxonomy" id="135651"/>
    <lineage>
        <taxon>Eukaryota</taxon>
        <taxon>Metazoa</taxon>
        <taxon>Ecdysozoa</taxon>
        <taxon>Nematoda</taxon>
        <taxon>Chromadorea</taxon>
        <taxon>Rhabditida</taxon>
        <taxon>Rhabditina</taxon>
        <taxon>Rhabditomorpha</taxon>
        <taxon>Rhabditoidea</taxon>
        <taxon>Rhabditidae</taxon>
        <taxon>Peloderinae</taxon>
        <taxon>Caenorhabditis</taxon>
    </lineage>
</organism>
<evidence type="ECO:0000313" key="2">
    <source>
        <dbReference type="Proteomes" id="UP000008068"/>
    </source>
</evidence>
<proteinExistence type="predicted"/>
<dbReference type="EMBL" id="GL379802">
    <property type="protein sequence ID" value="EGT37463.1"/>
    <property type="molecule type" value="Genomic_DNA"/>
</dbReference>
<keyword evidence="2" id="KW-1185">Reference proteome</keyword>
<name>G0MMI1_CAEBE</name>
<dbReference type="InParanoid" id="G0MMI1"/>
<dbReference type="HOGENOM" id="CLU_1827001_0_0_1"/>
<protein>
    <submittedName>
        <fullName evidence="1">Uncharacterized protein</fullName>
    </submittedName>
</protein>
<sequence>MDKNTAVQLAHQILSCDQPELLAAIVAQFSAAHNPDEQSTTAQETDTPAIQTHQVAAPCHSPTFAPLLQDHQLFVLRNVLASLIPSLHLVPCPERTLFSYGLEVLWRQAPQLASGLHPLIQEAIKNRGSKGMEEFVRFINQ</sequence>
<gene>
    <name evidence="1" type="ORF">CAEBREN_05399</name>
</gene>